<sequence length="322" mass="37461">MENRKLEVYTFNIHPNRKPNEIILMEDVYGNDLYEKLKNNFANFVDTFPPKNIDNKTSKIEKIKKDGKIKSIFKSNDELRYISGKIKIGDDDGKEQDVVENNKDKTVLYTKKKGQSVERPYYFMIVLPLALKYGYLVLEREGKHSAKSVFDRLLKKFIYLHLSELNTKISNFVESEVIKEYLEKGIYNSIILSQKIVSKDKAEQFLGTYVDGSKYKVEMKIIPLEKSIIPSNTKKKILKNLEENKGFFDGQDFKNIGFDDEANVKVIATKDGNTRTIDLDDTFKVRPYYNIDVDIDNKGFSEFKSINKEAKKLIKSFDLNIF</sequence>
<dbReference type="EMBL" id="JBHSGW010000003">
    <property type="protein sequence ID" value="MFC4739369.1"/>
    <property type="molecule type" value="Genomic_DNA"/>
</dbReference>
<evidence type="ECO:0000313" key="1">
    <source>
        <dbReference type="EMBL" id="MFC4739369.1"/>
    </source>
</evidence>
<comment type="caution">
    <text evidence="1">The sequence shown here is derived from an EMBL/GenBank/DDBJ whole genome shotgun (WGS) entry which is preliminary data.</text>
</comment>
<dbReference type="RefSeq" id="WP_379738710.1">
    <property type="nucleotide sequence ID" value="NZ_JBHSGW010000003.1"/>
</dbReference>
<evidence type="ECO:0000313" key="2">
    <source>
        <dbReference type="Proteomes" id="UP001595885"/>
    </source>
</evidence>
<keyword evidence="2" id="KW-1185">Reference proteome</keyword>
<dbReference type="Proteomes" id="UP001595885">
    <property type="component" value="Unassembled WGS sequence"/>
</dbReference>
<gene>
    <name evidence="1" type="ORF">ACFO3U_05125</name>
</gene>
<evidence type="ECO:0008006" key="3">
    <source>
        <dbReference type="Google" id="ProtNLM"/>
    </source>
</evidence>
<proteinExistence type="predicted"/>
<reference evidence="2" key="1">
    <citation type="journal article" date="2019" name="Int. J. Syst. Evol. Microbiol.">
        <title>The Global Catalogue of Microorganisms (GCM) 10K type strain sequencing project: providing services to taxonomists for standard genome sequencing and annotation.</title>
        <authorList>
            <consortium name="The Broad Institute Genomics Platform"/>
            <consortium name="The Broad Institute Genome Sequencing Center for Infectious Disease"/>
            <person name="Wu L."/>
            <person name="Ma J."/>
        </authorList>
    </citation>
    <scope>NUCLEOTIDE SEQUENCE [LARGE SCALE GENOMIC DNA]</scope>
    <source>
        <strain evidence="2">CCUG 50349</strain>
    </source>
</reference>
<organism evidence="1 2">
    <name type="scientific">Flavobacterium ponti</name>
    <dbReference type="NCBI Taxonomy" id="665133"/>
    <lineage>
        <taxon>Bacteria</taxon>
        <taxon>Pseudomonadati</taxon>
        <taxon>Bacteroidota</taxon>
        <taxon>Flavobacteriia</taxon>
        <taxon>Flavobacteriales</taxon>
        <taxon>Flavobacteriaceae</taxon>
        <taxon>Flavobacterium</taxon>
    </lineage>
</organism>
<accession>A0ABV9P542</accession>
<protein>
    <recommendedName>
        <fullName evidence="3">Nucleoid-associated protein</fullName>
    </recommendedName>
</protein>
<name>A0ABV9P542_9FLAO</name>